<dbReference type="GO" id="GO:0005524">
    <property type="term" value="F:ATP binding"/>
    <property type="evidence" value="ECO:0007669"/>
    <property type="project" value="UniProtKB-KW"/>
</dbReference>
<name>A0A1N7IMR7_9PROT</name>
<reference evidence="4 5" key="1">
    <citation type="submission" date="2017-01" db="EMBL/GenBank/DDBJ databases">
        <authorList>
            <person name="Mah S.A."/>
            <person name="Swanson W.J."/>
            <person name="Moy G.W."/>
            <person name="Vacquier V.D."/>
        </authorList>
    </citation>
    <scope>NUCLEOTIDE SEQUENCE [LARGE SCALE GENOMIC DNA]</scope>
    <source>
        <strain evidence="4 5">DSM 11589</strain>
    </source>
</reference>
<gene>
    <name evidence="4" type="ORF">SAMN05421779_101368</name>
</gene>
<feature type="domain" description="ABC transporter" evidence="3">
    <location>
        <begin position="2"/>
        <end position="238"/>
    </location>
</feature>
<evidence type="ECO:0000259" key="3">
    <source>
        <dbReference type="PROSITE" id="PS50893"/>
    </source>
</evidence>
<dbReference type="GO" id="GO:0016887">
    <property type="term" value="F:ATP hydrolysis activity"/>
    <property type="evidence" value="ECO:0007669"/>
    <property type="project" value="InterPro"/>
</dbReference>
<keyword evidence="5" id="KW-1185">Reference proteome</keyword>
<keyword evidence="1" id="KW-0547">Nucleotide-binding</keyword>
<evidence type="ECO:0000256" key="2">
    <source>
        <dbReference type="ARBA" id="ARBA00022840"/>
    </source>
</evidence>
<evidence type="ECO:0000256" key="1">
    <source>
        <dbReference type="ARBA" id="ARBA00022741"/>
    </source>
</evidence>
<evidence type="ECO:0000313" key="4">
    <source>
        <dbReference type="EMBL" id="SIS38369.1"/>
    </source>
</evidence>
<dbReference type="STRING" id="80876.SAMN05421779_101368"/>
<accession>A0A1N7IMR7</accession>
<dbReference type="PROSITE" id="PS50893">
    <property type="entry name" value="ABC_TRANSPORTER_2"/>
    <property type="match status" value="1"/>
</dbReference>
<organism evidence="4 5">
    <name type="scientific">Insolitispirillum peregrinum</name>
    <dbReference type="NCBI Taxonomy" id="80876"/>
    <lineage>
        <taxon>Bacteria</taxon>
        <taxon>Pseudomonadati</taxon>
        <taxon>Pseudomonadota</taxon>
        <taxon>Alphaproteobacteria</taxon>
        <taxon>Rhodospirillales</taxon>
        <taxon>Novispirillaceae</taxon>
        <taxon>Insolitispirillum</taxon>
    </lineage>
</organism>
<dbReference type="Proteomes" id="UP000185678">
    <property type="component" value="Unassembled WGS sequence"/>
</dbReference>
<dbReference type="Pfam" id="PF00005">
    <property type="entry name" value="ABC_tran"/>
    <property type="match status" value="1"/>
</dbReference>
<dbReference type="SUPFAM" id="SSF52540">
    <property type="entry name" value="P-loop containing nucleoside triphosphate hydrolases"/>
    <property type="match status" value="1"/>
</dbReference>
<keyword evidence="2 4" id="KW-0067">ATP-binding</keyword>
<dbReference type="AlphaFoldDB" id="A0A1N7IMR7"/>
<dbReference type="PANTHER" id="PTHR43582:SF5">
    <property type="entry name" value="ABC TRANSPORTER"/>
    <property type="match status" value="1"/>
</dbReference>
<dbReference type="InterPro" id="IPR003439">
    <property type="entry name" value="ABC_transporter-like_ATP-bd"/>
</dbReference>
<dbReference type="EMBL" id="FTOA01000001">
    <property type="protein sequence ID" value="SIS38369.1"/>
    <property type="molecule type" value="Genomic_DNA"/>
</dbReference>
<dbReference type="OrthoDB" id="9778547at2"/>
<dbReference type="Gene3D" id="3.40.50.300">
    <property type="entry name" value="P-loop containing nucleotide triphosphate hydrolases"/>
    <property type="match status" value="1"/>
</dbReference>
<evidence type="ECO:0000313" key="5">
    <source>
        <dbReference type="Proteomes" id="UP000185678"/>
    </source>
</evidence>
<proteinExistence type="predicted"/>
<dbReference type="InterPro" id="IPR027417">
    <property type="entry name" value="P-loop_NTPase"/>
</dbReference>
<dbReference type="RefSeq" id="WP_076398367.1">
    <property type="nucleotide sequence ID" value="NZ_FTOA01000001.1"/>
</dbReference>
<sequence>MITLETLTHVYPARRHQAARTAIHDLSLTIPDGTFCILSGPNGSGKSTLFRILCGLMLPTAGRVQIGGHDALQHPDAVRRMTGVVFQSPAVDKHLSVIENLRLHGALYGLKGAAFEHRLTAAIGWSDIASRLNDRVDSLSGGLARQVELAKVLLTEPRLLLLDEPTTGLDPASRRSFLVALRHLQRDRGMTVLMTSHVFSEAEDADSVAIMRDGHLLVHDSPRALKALVGREMVVVETATPTRLAAALLAELGLPALVHGDEVRIDAIPASGPDSGPNSGAVALIDTILQRWQPEITSIAVKQPSLEDVFIHVTGKTAVAEDSRR</sequence>
<dbReference type="SMART" id="SM00382">
    <property type="entry name" value="AAA"/>
    <property type="match status" value="1"/>
</dbReference>
<protein>
    <submittedName>
        <fullName evidence="4">ABC-2 type transport system ATP-binding protein</fullName>
    </submittedName>
</protein>
<dbReference type="PANTHER" id="PTHR43582">
    <property type="entry name" value="LINEARMYCIN RESISTANCE ATP-BINDING PROTEIN LNRL"/>
    <property type="match status" value="1"/>
</dbReference>
<dbReference type="InterPro" id="IPR003593">
    <property type="entry name" value="AAA+_ATPase"/>
</dbReference>